<gene>
    <name evidence="1" type="ORF">METZ01_LOCUS41192</name>
</gene>
<protein>
    <recommendedName>
        <fullName evidence="2">DUF2797 domain-containing protein</fullName>
    </recommendedName>
</protein>
<evidence type="ECO:0008006" key="2">
    <source>
        <dbReference type="Google" id="ProtNLM"/>
    </source>
</evidence>
<sequence>MASQAHDVSYLTAIHWQDNQPRVRVQTDETPSTEIVETQDLHLRFRINDDIPRRCVGRIERSTEGSVYVDCESPPTTGRRCERCQIVDNIAAANMHQAHRKGRDAIDQRMAAYLEHPHRLYVAIFRDGSTKIGTTRGTSGGQRLVEQGAWFAKYVGHVEDGFLVRELEDLVSESLNLGQAVDTRKKISGHLRAKDDNELQKILEGVTLEVRKVLKAQNLEGYSLLNETWSNPAIDDPLWQDLVAYPATLTHGAHEFTIRSMVGRLAACTRTGMTEVFLLDLQPLLGRALERGDFELDELALQVSLF</sequence>
<reference evidence="1" key="1">
    <citation type="submission" date="2018-05" db="EMBL/GenBank/DDBJ databases">
        <authorList>
            <person name="Lanie J.A."/>
            <person name="Ng W.-L."/>
            <person name="Kazmierczak K.M."/>
            <person name="Andrzejewski T.M."/>
            <person name="Davidsen T.M."/>
            <person name="Wayne K.J."/>
            <person name="Tettelin H."/>
            <person name="Glass J.I."/>
            <person name="Rusch D."/>
            <person name="Podicherti R."/>
            <person name="Tsui H.-C.T."/>
            <person name="Winkler M.E."/>
        </authorList>
    </citation>
    <scope>NUCLEOTIDE SEQUENCE</scope>
</reference>
<name>A0A381RBL1_9ZZZZ</name>
<dbReference type="AlphaFoldDB" id="A0A381RBL1"/>
<accession>A0A381RBL1</accession>
<evidence type="ECO:0000313" key="1">
    <source>
        <dbReference type="EMBL" id="SUZ88338.1"/>
    </source>
</evidence>
<dbReference type="EMBL" id="UINC01001765">
    <property type="protein sequence ID" value="SUZ88338.1"/>
    <property type="molecule type" value="Genomic_DNA"/>
</dbReference>
<dbReference type="Pfam" id="PF10977">
    <property type="entry name" value="DUF2797"/>
    <property type="match status" value="1"/>
</dbReference>
<proteinExistence type="predicted"/>
<organism evidence="1">
    <name type="scientific">marine metagenome</name>
    <dbReference type="NCBI Taxonomy" id="408172"/>
    <lineage>
        <taxon>unclassified sequences</taxon>
        <taxon>metagenomes</taxon>
        <taxon>ecological metagenomes</taxon>
    </lineage>
</organism>
<dbReference type="InterPro" id="IPR021246">
    <property type="entry name" value="DUF2797"/>
</dbReference>